<proteinExistence type="predicted"/>
<dbReference type="RefSeq" id="WP_160599857.1">
    <property type="nucleotide sequence ID" value="NZ_WTYU01000001.1"/>
</dbReference>
<dbReference type="AlphaFoldDB" id="A0A6L7GCB2"/>
<dbReference type="OrthoDB" id="7363783at2"/>
<reference evidence="1 2" key="1">
    <citation type="submission" date="2019-12" db="EMBL/GenBank/DDBJ databases">
        <title>Genomic-based taxomic classification of the family Erythrobacteraceae.</title>
        <authorList>
            <person name="Xu L."/>
        </authorList>
    </citation>
    <scope>NUCLEOTIDE SEQUENCE [LARGE SCALE GENOMIC DNA]</scope>
    <source>
        <strain evidence="1 2">KCTC 52259</strain>
    </source>
</reference>
<evidence type="ECO:0000313" key="1">
    <source>
        <dbReference type="EMBL" id="MXP13599.1"/>
    </source>
</evidence>
<sequence>MTLTREKEIWGVALWVEQKHGSDGWLYITQQMDRLLAEADFDGVAFWKEVSQRFETLLRE</sequence>
<protein>
    <submittedName>
        <fullName evidence="1">Uncharacterized protein</fullName>
    </submittedName>
</protein>
<gene>
    <name evidence="1" type="ORF">GRI44_02370</name>
</gene>
<organism evidence="1 2">
    <name type="scientific">Allopontixanthobacter confluentis</name>
    <dbReference type="NCBI Taxonomy" id="1849021"/>
    <lineage>
        <taxon>Bacteria</taxon>
        <taxon>Pseudomonadati</taxon>
        <taxon>Pseudomonadota</taxon>
        <taxon>Alphaproteobacteria</taxon>
        <taxon>Sphingomonadales</taxon>
        <taxon>Erythrobacteraceae</taxon>
        <taxon>Allopontixanthobacter</taxon>
    </lineage>
</organism>
<dbReference type="Proteomes" id="UP000473531">
    <property type="component" value="Unassembled WGS sequence"/>
</dbReference>
<dbReference type="Pfam" id="PF22284">
    <property type="entry name" value="DUF6961"/>
    <property type="match status" value="1"/>
</dbReference>
<name>A0A6L7GCB2_9SPHN</name>
<dbReference type="InterPro" id="IPR054234">
    <property type="entry name" value="DUF6961"/>
</dbReference>
<accession>A0A6L7GCB2</accession>
<evidence type="ECO:0000313" key="2">
    <source>
        <dbReference type="Proteomes" id="UP000473531"/>
    </source>
</evidence>
<comment type="caution">
    <text evidence="1">The sequence shown here is derived from an EMBL/GenBank/DDBJ whole genome shotgun (WGS) entry which is preliminary data.</text>
</comment>
<dbReference type="EMBL" id="WTYU01000001">
    <property type="protein sequence ID" value="MXP13599.1"/>
    <property type="molecule type" value="Genomic_DNA"/>
</dbReference>
<keyword evidence="2" id="KW-1185">Reference proteome</keyword>